<evidence type="ECO:0000256" key="3">
    <source>
        <dbReference type="RuleBase" id="RU004466"/>
    </source>
</evidence>
<keyword evidence="6" id="KW-1185">Reference proteome</keyword>
<dbReference type="GO" id="GO:0004659">
    <property type="term" value="F:prenyltransferase activity"/>
    <property type="evidence" value="ECO:0007669"/>
    <property type="project" value="InterPro"/>
</dbReference>
<comment type="caution">
    <text evidence="5">The sequence shown here is derived from an EMBL/GenBank/DDBJ whole genome shotgun (WGS) entry which is preliminary data.</text>
</comment>
<sequence length="408" mass="43163">MGHHVRRYRAIRRDAPPVWAEERVGSERPDGEREARVARRRPGYADNSSRPVGSTRARGGGSVTEPVAEGVRTAADVLARTRDLVEPALRRAVDTLPPSMRRMAGYHFGWWDARERPVRAGGGKALRPAFTLLAAEGAGGDMDTALPAAVAVELVHNFSLVHDDVMDGDAVRRHRPTVWNVFGRSDAILAGDSLLALAFAVLAGGGRPADSTRTLARCVQSLLDGQSADLGFEERADVSLGECVRMAEGKTGALFGCACALGALQAAAFPGGATTEQVAFLRVFGERVGLAFQIVDDLLGIWGDPAVTGKPVHSDLRNRKKSLPVVAALTSGTPAGGALAMLYRRPLAQADLARAARLVDEAGGRAWSLARVDDLLSEALEALRSAELAPGPAAGLEALARLAADRDR</sequence>
<comment type="similarity">
    <text evidence="3">Belongs to the FPP/GGPP synthase family.</text>
</comment>
<dbReference type="CDD" id="cd00685">
    <property type="entry name" value="Trans_IPPS_HT"/>
    <property type="match status" value="1"/>
</dbReference>
<dbReference type="PANTHER" id="PTHR12001">
    <property type="entry name" value="GERANYLGERANYL PYROPHOSPHATE SYNTHASE"/>
    <property type="match status" value="1"/>
</dbReference>
<dbReference type="InterPro" id="IPR008949">
    <property type="entry name" value="Isoprenoid_synthase_dom_sf"/>
</dbReference>
<proteinExistence type="inferred from homology"/>
<dbReference type="Pfam" id="PF00348">
    <property type="entry name" value="polyprenyl_synt"/>
    <property type="match status" value="1"/>
</dbReference>
<dbReference type="SUPFAM" id="SSF48576">
    <property type="entry name" value="Terpenoid synthases"/>
    <property type="match status" value="1"/>
</dbReference>
<dbReference type="GO" id="GO:0008299">
    <property type="term" value="P:isoprenoid biosynthetic process"/>
    <property type="evidence" value="ECO:0007669"/>
    <property type="project" value="InterPro"/>
</dbReference>
<name>A0A5N6C618_9ACTN</name>
<feature type="region of interest" description="Disordered" evidence="4">
    <location>
        <begin position="21"/>
        <end position="64"/>
    </location>
</feature>
<reference evidence="5 6" key="1">
    <citation type="submission" date="2019-10" db="EMBL/GenBank/DDBJ databases">
        <title>Nonomuraea sp. nov., isolated from Phyllanthus amarus.</title>
        <authorList>
            <person name="Klykleung N."/>
            <person name="Tanasupawat S."/>
        </authorList>
    </citation>
    <scope>NUCLEOTIDE SEQUENCE [LARGE SCALE GENOMIC DNA]</scope>
    <source>
        <strain evidence="5 6">CR1-09</strain>
    </source>
</reference>
<dbReference type="AlphaFoldDB" id="A0A5N6C618"/>
<dbReference type="PANTHER" id="PTHR12001:SF86">
    <property type="entry name" value="GERANYLGERANYL DIPHOSPHATE SYNTHASE"/>
    <property type="match status" value="1"/>
</dbReference>
<dbReference type="Proteomes" id="UP000313066">
    <property type="component" value="Unassembled WGS sequence"/>
</dbReference>
<feature type="compositionally biased region" description="Basic and acidic residues" evidence="4">
    <location>
        <begin position="21"/>
        <end position="37"/>
    </location>
</feature>
<dbReference type="PROSITE" id="PS00723">
    <property type="entry name" value="POLYPRENYL_SYNTHASE_1"/>
    <property type="match status" value="1"/>
</dbReference>
<dbReference type="InterPro" id="IPR033749">
    <property type="entry name" value="Polyprenyl_synt_CS"/>
</dbReference>
<keyword evidence="2" id="KW-0460">Magnesium</keyword>
<keyword evidence="1" id="KW-0479">Metal-binding</keyword>
<dbReference type="NCBIfam" id="NF041169">
    <property type="entry name" value="f2_encap_cargo4"/>
    <property type="match status" value="1"/>
</dbReference>
<gene>
    <name evidence="5" type="ORF">FH610_001385</name>
</gene>
<evidence type="ECO:0000256" key="1">
    <source>
        <dbReference type="ARBA" id="ARBA00022723"/>
    </source>
</evidence>
<evidence type="ECO:0000256" key="4">
    <source>
        <dbReference type="SAM" id="MobiDB-lite"/>
    </source>
</evidence>
<dbReference type="InterPro" id="IPR000092">
    <property type="entry name" value="Polyprenyl_synt"/>
</dbReference>
<organism evidence="5 6">
    <name type="scientific">Microbispora catharanthi</name>
    <dbReference type="NCBI Taxonomy" id="1712871"/>
    <lineage>
        <taxon>Bacteria</taxon>
        <taxon>Bacillati</taxon>
        <taxon>Actinomycetota</taxon>
        <taxon>Actinomycetes</taxon>
        <taxon>Streptosporangiales</taxon>
        <taxon>Streptosporangiaceae</taxon>
        <taxon>Microbispora</taxon>
    </lineage>
</organism>
<evidence type="ECO:0000256" key="2">
    <source>
        <dbReference type="ARBA" id="ARBA00022842"/>
    </source>
</evidence>
<accession>A0A5N6C618</accession>
<dbReference type="SFLD" id="SFLDS00005">
    <property type="entry name" value="Isoprenoid_Synthase_Type_I"/>
    <property type="match status" value="1"/>
</dbReference>
<dbReference type="EMBL" id="VDMA02000001">
    <property type="protein sequence ID" value="KAB8187850.1"/>
    <property type="molecule type" value="Genomic_DNA"/>
</dbReference>
<dbReference type="PROSITE" id="PS00444">
    <property type="entry name" value="POLYPRENYL_SYNTHASE_2"/>
    <property type="match status" value="1"/>
</dbReference>
<dbReference type="GO" id="GO:0046872">
    <property type="term" value="F:metal ion binding"/>
    <property type="evidence" value="ECO:0007669"/>
    <property type="project" value="UniProtKB-KW"/>
</dbReference>
<keyword evidence="3" id="KW-0808">Transferase</keyword>
<dbReference type="Gene3D" id="1.10.600.10">
    <property type="entry name" value="Farnesyl Diphosphate Synthase"/>
    <property type="match status" value="1"/>
</dbReference>
<dbReference type="SFLD" id="SFLDG01017">
    <property type="entry name" value="Polyprenyl_Transferase_Like"/>
    <property type="match status" value="1"/>
</dbReference>
<evidence type="ECO:0000313" key="5">
    <source>
        <dbReference type="EMBL" id="KAB8187850.1"/>
    </source>
</evidence>
<evidence type="ECO:0000313" key="6">
    <source>
        <dbReference type="Proteomes" id="UP000313066"/>
    </source>
</evidence>
<protein>
    <submittedName>
        <fullName evidence="5">Polyprenyl synthetase family protein</fullName>
    </submittedName>
</protein>